<name>A0ABW1ZT78_9DEIO</name>
<dbReference type="Proteomes" id="UP001596317">
    <property type="component" value="Unassembled WGS sequence"/>
</dbReference>
<evidence type="ECO:0008006" key="3">
    <source>
        <dbReference type="Google" id="ProtNLM"/>
    </source>
</evidence>
<evidence type="ECO:0000313" key="2">
    <source>
        <dbReference type="Proteomes" id="UP001596317"/>
    </source>
</evidence>
<comment type="caution">
    <text evidence="1">The sequence shown here is derived from an EMBL/GenBank/DDBJ whole genome shotgun (WGS) entry which is preliminary data.</text>
</comment>
<organism evidence="1 2">
    <name type="scientific">Deinococcus multiflagellatus</name>
    <dbReference type="NCBI Taxonomy" id="1656887"/>
    <lineage>
        <taxon>Bacteria</taxon>
        <taxon>Thermotogati</taxon>
        <taxon>Deinococcota</taxon>
        <taxon>Deinococci</taxon>
        <taxon>Deinococcales</taxon>
        <taxon>Deinococcaceae</taxon>
        <taxon>Deinococcus</taxon>
    </lineage>
</organism>
<protein>
    <recommendedName>
        <fullName evidence="3">DUF5071 domain-containing protein</fullName>
    </recommendedName>
</protein>
<sequence>MVAKLTQTKWGLADELDRLVHAGQRQRLAELLSAVVTEKDWTKQLQRWVETSSFVHTLPWLLEILMDTLAEDLTAQHAGERYYLVRLIITAAVDAAQGEGFWQLNLSEAGVAQQVA</sequence>
<gene>
    <name evidence="1" type="ORF">ACFP90_27395</name>
</gene>
<accession>A0ABW1ZT78</accession>
<keyword evidence="2" id="KW-1185">Reference proteome</keyword>
<reference evidence="2" key="1">
    <citation type="journal article" date="2019" name="Int. J. Syst. Evol. Microbiol.">
        <title>The Global Catalogue of Microorganisms (GCM) 10K type strain sequencing project: providing services to taxonomists for standard genome sequencing and annotation.</title>
        <authorList>
            <consortium name="The Broad Institute Genomics Platform"/>
            <consortium name="The Broad Institute Genome Sequencing Center for Infectious Disease"/>
            <person name="Wu L."/>
            <person name="Ma J."/>
        </authorList>
    </citation>
    <scope>NUCLEOTIDE SEQUENCE [LARGE SCALE GENOMIC DNA]</scope>
    <source>
        <strain evidence="2">CCUG 63830</strain>
    </source>
</reference>
<dbReference type="RefSeq" id="WP_380059346.1">
    <property type="nucleotide sequence ID" value="NZ_JBHSWB010000004.1"/>
</dbReference>
<evidence type="ECO:0000313" key="1">
    <source>
        <dbReference type="EMBL" id="MFC6663733.1"/>
    </source>
</evidence>
<proteinExistence type="predicted"/>
<dbReference type="EMBL" id="JBHSWB010000004">
    <property type="protein sequence ID" value="MFC6663733.1"/>
    <property type="molecule type" value="Genomic_DNA"/>
</dbReference>